<dbReference type="Pfam" id="PF00395">
    <property type="entry name" value="SLH"/>
    <property type="match status" value="2"/>
</dbReference>
<evidence type="ECO:0000313" key="4">
    <source>
        <dbReference type="Proteomes" id="UP001305702"/>
    </source>
</evidence>
<evidence type="ECO:0000256" key="1">
    <source>
        <dbReference type="SAM" id="SignalP"/>
    </source>
</evidence>
<evidence type="ECO:0000313" key="3">
    <source>
        <dbReference type="EMBL" id="WNQ13548.1"/>
    </source>
</evidence>
<dbReference type="EMBL" id="CP130318">
    <property type="protein sequence ID" value="WNQ13548.1"/>
    <property type="molecule type" value="Genomic_DNA"/>
</dbReference>
<name>A0AA96LID3_9BACL</name>
<keyword evidence="4" id="KW-1185">Reference proteome</keyword>
<dbReference type="PROSITE" id="PS51272">
    <property type="entry name" value="SLH"/>
    <property type="match status" value="3"/>
</dbReference>
<protein>
    <submittedName>
        <fullName evidence="3">S-layer homology domain-containing protein</fullName>
    </submittedName>
</protein>
<feature type="domain" description="SLH" evidence="2">
    <location>
        <begin position="21"/>
        <end position="84"/>
    </location>
</feature>
<proteinExistence type="predicted"/>
<evidence type="ECO:0000259" key="2">
    <source>
        <dbReference type="PROSITE" id="PS51272"/>
    </source>
</evidence>
<keyword evidence="1" id="KW-0732">Signal</keyword>
<feature type="domain" description="SLH" evidence="2">
    <location>
        <begin position="151"/>
        <end position="214"/>
    </location>
</feature>
<organism evidence="3 4">
    <name type="scientific">Paenibacillus aurantius</name>
    <dbReference type="NCBI Taxonomy" id="2918900"/>
    <lineage>
        <taxon>Bacteria</taxon>
        <taxon>Bacillati</taxon>
        <taxon>Bacillota</taxon>
        <taxon>Bacilli</taxon>
        <taxon>Bacillales</taxon>
        <taxon>Paenibacillaceae</taxon>
        <taxon>Paenibacillus</taxon>
    </lineage>
</organism>
<feature type="chain" id="PRO_5041691067" evidence="1">
    <location>
        <begin position="26"/>
        <end position="223"/>
    </location>
</feature>
<gene>
    <name evidence="3" type="ORF">MJA45_11195</name>
</gene>
<feature type="signal peptide" evidence="1">
    <location>
        <begin position="1"/>
        <end position="25"/>
    </location>
</feature>
<reference evidence="3 4" key="1">
    <citation type="submission" date="2022-02" db="EMBL/GenBank/DDBJ databases">
        <title>Paenibacillus sp. MBLB1776 Whole Genome Shotgun Sequencing.</title>
        <authorList>
            <person name="Hwang C.Y."/>
            <person name="Cho E.-S."/>
            <person name="Seo M.-J."/>
        </authorList>
    </citation>
    <scope>NUCLEOTIDE SEQUENCE [LARGE SCALE GENOMIC DNA]</scope>
    <source>
        <strain evidence="3 4">MBLB1776</strain>
    </source>
</reference>
<dbReference type="InterPro" id="IPR001119">
    <property type="entry name" value="SLH_dom"/>
</dbReference>
<sequence length="223" mass="24399">MKLNRKTLAAGALLLTLAWGQAAYAFSDTAGDPQQAKIEALQKAGLVSGMDDQSFVPKGEVTFAQGVQFIVNGAGLNIDNMRFIKEPKASDYFTSVPDDAWYAKAFIVAHHNGLTFPKDVNPNATMSREQFALYLAQAIDAKGDFPVIMTFIMLKDEDKVDKATMNSIQFLLKLGVAQLDGNKNFRPKDVITRSEAAGMIYETDRFLQEKGVKNQPGPVSGNN</sequence>
<dbReference type="KEGG" id="paun:MJA45_11195"/>
<dbReference type="RefSeq" id="WP_315607331.1">
    <property type="nucleotide sequence ID" value="NZ_CP130318.1"/>
</dbReference>
<feature type="domain" description="SLH" evidence="2">
    <location>
        <begin position="89"/>
        <end position="149"/>
    </location>
</feature>
<dbReference type="AlphaFoldDB" id="A0AA96LID3"/>
<dbReference type="Proteomes" id="UP001305702">
    <property type="component" value="Chromosome"/>
</dbReference>
<accession>A0AA96LID3</accession>